<reference evidence="9" key="1">
    <citation type="submission" date="2020-05" db="EMBL/GenBank/DDBJ databases">
        <title>WGS assembly of Corymbia citriodora subspecies variegata.</title>
        <authorList>
            <person name="Barry K."/>
            <person name="Hundley H."/>
            <person name="Shu S."/>
            <person name="Jenkins J."/>
            <person name="Grimwood J."/>
            <person name="Baten A."/>
        </authorList>
    </citation>
    <scope>NUCLEOTIDE SEQUENCE</scope>
    <source>
        <strain evidence="9">CV2-018</strain>
    </source>
</reference>
<dbReference type="InterPro" id="IPR032675">
    <property type="entry name" value="LRR_dom_sf"/>
</dbReference>
<evidence type="ECO:0000256" key="3">
    <source>
        <dbReference type="ARBA" id="ARBA00022741"/>
    </source>
</evidence>
<organism evidence="9 10">
    <name type="scientific">Corymbia citriodora subsp. variegata</name>
    <dbReference type="NCBI Taxonomy" id="360336"/>
    <lineage>
        <taxon>Eukaryota</taxon>
        <taxon>Viridiplantae</taxon>
        <taxon>Streptophyta</taxon>
        <taxon>Embryophyta</taxon>
        <taxon>Tracheophyta</taxon>
        <taxon>Spermatophyta</taxon>
        <taxon>Magnoliopsida</taxon>
        <taxon>eudicotyledons</taxon>
        <taxon>Gunneridae</taxon>
        <taxon>Pentapetalae</taxon>
        <taxon>rosids</taxon>
        <taxon>malvids</taxon>
        <taxon>Myrtales</taxon>
        <taxon>Myrtaceae</taxon>
        <taxon>Myrtoideae</taxon>
        <taxon>Eucalypteae</taxon>
        <taxon>Corymbia</taxon>
    </lineage>
</organism>
<dbReference type="SUPFAM" id="SSF52058">
    <property type="entry name" value="L domain-like"/>
    <property type="match status" value="1"/>
</dbReference>
<evidence type="ECO:0000256" key="5">
    <source>
        <dbReference type="ARBA" id="ARBA00022840"/>
    </source>
</evidence>
<dbReference type="PANTHER" id="PTHR36766">
    <property type="entry name" value="PLANT BROAD-SPECTRUM MILDEW RESISTANCE PROTEIN RPW8"/>
    <property type="match status" value="1"/>
</dbReference>
<dbReference type="GO" id="GO:0006952">
    <property type="term" value="P:defense response"/>
    <property type="evidence" value="ECO:0007669"/>
    <property type="project" value="UniProtKB-KW"/>
</dbReference>
<dbReference type="InterPro" id="IPR002182">
    <property type="entry name" value="NB-ARC"/>
</dbReference>
<comment type="caution">
    <text evidence="9">The sequence shown here is derived from an EMBL/GenBank/DDBJ whole genome shotgun (WGS) entry which is preliminary data.</text>
</comment>
<dbReference type="OrthoDB" id="5279713at2759"/>
<evidence type="ECO:0000259" key="7">
    <source>
        <dbReference type="Pfam" id="PF18052"/>
    </source>
</evidence>
<dbReference type="Pfam" id="PF18052">
    <property type="entry name" value="Rx_N"/>
    <property type="match status" value="1"/>
</dbReference>
<feature type="domain" description="R13L1/DRL21-like LRR repeat region" evidence="8">
    <location>
        <begin position="377"/>
        <end position="470"/>
    </location>
</feature>
<sequence>MAEAVIGNITGEIIANLVPQAIEKVGKLWGVEHELTKLKDTVSTLRAILDDAEERYYQSGRIQVGLEKLKDSFYDTQDILEEFNIEEVKTFFSSSNQLAFKLKMRKKRRDDDKKIVMDFLLDSNLKEHISTLPIVGIGGLGKTALAQCVYSDEIINKHFDLCMWVCVSNDFDVKKIAKNMIDCINKKELNEVVMGWLQSARGSKILITTRLPLVAEIIGTAPPHFLGSLSESAFLDLLMQMTCNFFQDYEKDIETCKMHDMMHDLACLVAGTDCWVAWDETISIFERTHHIPHSSTSNLMRQLLISHLKSSSLRTFPFAMLEPTYEEMDQTELINEAYLHKLIESFKSLRILDLHVVNVKNVPRSIFVALPLYLCPLESLELRWGYVNTNDREVGDRDEALLDGLRPHSNLQILKINGYQGKSFPRLMLDRLVFFLPNLVEELILSKVNLELINHIFSLNKLKSLDILEMEFLECLPENINCCHRLTSLSLGMRHLTNLVNISFWYCEELNLSKDESDNIWDLQGLKTLRFMDPVDIPKLVSLPLWLLQVNNLKHLHIYRCLNLNALLEHIEALQSL</sequence>
<evidence type="ECO:0000313" key="10">
    <source>
        <dbReference type="Proteomes" id="UP000806378"/>
    </source>
</evidence>
<feature type="domain" description="NB-ARC" evidence="6">
    <location>
        <begin position="113"/>
        <end position="186"/>
    </location>
</feature>
<dbReference type="Gene3D" id="1.20.5.4130">
    <property type="match status" value="1"/>
</dbReference>
<evidence type="ECO:0000313" key="9">
    <source>
        <dbReference type="EMBL" id="KAF7850108.1"/>
    </source>
</evidence>
<evidence type="ECO:0000256" key="2">
    <source>
        <dbReference type="ARBA" id="ARBA00022737"/>
    </source>
</evidence>
<keyword evidence="1" id="KW-0433">Leucine-rich repeat</keyword>
<dbReference type="InterPro" id="IPR041118">
    <property type="entry name" value="Rx_N"/>
</dbReference>
<dbReference type="PANTHER" id="PTHR36766:SF40">
    <property type="entry name" value="DISEASE RESISTANCE PROTEIN RGA3"/>
    <property type="match status" value="1"/>
</dbReference>
<dbReference type="Gramene" id="rna-gnl|WGS:JABURB|Cocit.L5854.1">
    <property type="protein sequence ID" value="cds-KAF7850108.1"/>
    <property type="gene ID" value="gene-BT93_L5854"/>
</dbReference>
<dbReference type="Gene3D" id="3.40.50.300">
    <property type="entry name" value="P-loop containing nucleotide triphosphate hydrolases"/>
    <property type="match status" value="1"/>
</dbReference>
<name>A0A8T0CR23_CORYI</name>
<accession>A0A8T0CR23</accession>
<keyword evidence="5" id="KW-0067">ATP-binding</keyword>
<dbReference type="InterPro" id="IPR027417">
    <property type="entry name" value="P-loop_NTPase"/>
</dbReference>
<keyword evidence="3" id="KW-0547">Nucleotide-binding</keyword>
<dbReference type="Gene3D" id="3.80.10.10">
    <property type="entry name" value="Ribonuclease Inhibitor"/>
    <property type="match status" value="1"/>
</dbReference>
<keyword evidence="4" id="KW-0611">Plant defense</keyword>
<proteinExistence type="predicted"/>
<dbReference type="SUPFAM" id="SSF52540">
    <property type="entry name" value="P-loop containing nucleoside triphosphate hydrolases"/>
    <property type="match status" value="1"/>
</dbReference>
<evidence type="ECO:0000259" key="8">
    <source>
        <dbReference type="Pfam" id="PF25019"/>
    </source>
</evidence>
<gene>
    <name evidence="9" type="ORF">BT93_L5854</name>
</gene>
<dbReference type="GO" id="GO:0051707">
    <property type="term" value="P:response to other organism"/>
    <property type="evidence" value="ECO:0007669"/>
    <property type="project" value="UniProtKB-ARBA"/>
</dbReference>
<protein>
    <recommendedName>
        <fullName evidence="11">NB-ARC domain-containing protein</fullName>
    </recommendedName>
</protein>
<keyword evidence="2" id="KW-0677">Repeat</keyword>
<evidence type="ECO:0008006" key="11">
    <source>
        <dbReference type="Google" id="ProtNLM"/>
    </source>
</evidence>
<dbReference type="Proteomes" id="UP000806378">
    <property type="component" value="Unassembled WGS sequence"/>
</dbReference>
<dbReference type="GO" id="GO:0005524">
    <property type="term" value="F:ATP binding"/>
    <property type="evidence" value="ECO:0007669"/>
    <property type="project" value="UniProtKB-KW"/>
</dbReference>
<dbReference type="InterPro" id="IPR056789">
    <property type="entry name" value="LRR_R13L1-DRL21"/>
</dbReference>
<evidence type="ECO:0000256" key="1">
    <source>
        <dbReference type="ARBA" id="ARBA00022614"/>
    </source>
</evidence>
<feature type="domain" description="Disease resistance N-terminal" evidence="7">
    <location>
        <begin position="14"/>
        <end position="91"/>
    </location>
</feature>
<keyword evidence="10" id="KW-1185">Reference proteome</keyword>
<dbReference type="GO" id="GO:0043531">
    <property type="term" value="F:ADP binding"/>
    <property type="evidence" value="ECO:0007669"/>
    <property type="project" value="InterPro"/>
</dbReference>
<evidence type="ECO:0000256" key="4">
    <source>
        <dbReference type="ARBA" id="ARBA00022821"/>
    </source>
</evidence>
<evidence type="ECO:0000259" key="6">
    <source>
        <dbReference type="Pfam" id="PF00931"/>
    </source>
</evidence>
<dbReference type="Pfam" id="PF25019">
    <property type="entry name" value="LRR_R13L1-DRL21"/>
    <property type="match status" value="1"/>
</dbReference>
<dbReference type="EMBL" id="MU089646">
    <property type="protein sequence ID" value="KAF7850108.1"/>
    <property type="molecule type" value="Genomic_DNA"/>
</dbReference>
<dbReference type="AlphaFoldDB" id="A0A8T0CR23"/>
<dbReference type="Pfam" id="PF00931">
    <property type="entry name" value="NB-ARC"/>
    <property type="match status" value="1"/>
</dbReference>